<evidence type="ECO:0000313" key="3">
    <source>
        <dbReference type="WBParaSite" id="jg21275"/>
    </source>
</evidence>
<keyword evidence="1" id="KW-0812">Transmembrane</keyword>
<accession>A0A915DNL8</accession>
<dbReference type="WBParaSite" id="jg21275">
    <property type="protein sequence ID" value="jg21275"/>
    <property type="gene ID" value="jg21275"/>
</dbReference>
<protein>
    <submittedName>
        <fullName evidence="3">Uncharacterized protein</fullName>
    </submittedName>
</protein>
<keyword evidence="1" id="KW-1133">Transmembrane helix</keyword>
<feature type="transmembrane region" description="Helical" evidence="1">
    <location>
        <begin position="7"/>
        <end position="28"/>
    </location>
</feature>
<keyword evidence="1" id="KW-0472">Membrane</keyword>
<organism evidence="2 3">
    <name type="scientific">Ditylenchus dipsaci</name>
    <dbReference type="NCBI Taxonomy" id="166011"/>
    <lineage>
        <taxon>Eukaryota</taxon>
        <taxon>Metazoa</taxon>
        <taxon>Ecdysozoa</taxon>
        <taxon>Nematoda</taxon>
        <taxon>Chromadorea</taxon>
        <taxon>Rhabditida</taxon>
        <taxon>Tylenchina</taxon>
        <taxon>Tylenchomorpha</taxon>
        <taxon>Sphaerularioidea</taxon>
        <taxon>Anguinidae</taxon>
        <taxon>Anguininae</taxon>
        <taxon>Ditylenchus</taxon>
    </lineage>
</organism>
<dbReference type="AlphaFoldDB" id="A0A915DNL8"/>
<evidence type="ECO:0000313" key="2">
    <source>
        <dbReference type="Proteomes" id="UP000887574"/>
    </source>
</evidence>
<reference evidence="3" key="1">
    <citation type="submission" date="2022-11" db="UniProtKB">
        <authorList>
            <consortium name="WormBaseParasite"/>
        </authorList>
    </citation>
    <scope>IDENTIFICATION</scope>
</reference>
<dbReference type="Proteomes" id="UP000887574">
    <property type="component" value="Unplaced"/>
</dbReference>
<proteinExistence type="predicted"/>
<name>A0A915DNL8_9BILA</name>
<keyword evidence="2" id="KW-1185">Reference proteome</keyword>
<sequence>MHILNQSILYLIFFVCVIISKELDVFVLGKSGPIPRGNIACKLGCGSKEVNRHVAESIVEDVLRKKVQKQ</sequence>
<evidence type="ECO:0000256" key="1">
    <source>
        <dbReference type="SAM" id="Phobius"/>
    </source>
</evidence>